<sequence length="410" mass="47004">MTDQQKGNVQHVCIYQCRPQADDPWYDLYEEIDADELDDYENTKDIVRGFMGTLEPKQYGDPSIKSARKHDFDTEATQSTLNTLSTFHLDDDTSVDSVEKEDESEEDSGEEETEGDSEAEETFLDVSDPLVDGYVEAPNSVDCFLLFVEYRWESDRYESENRLMVVQLPLREDVFIPGEEDEGDEDAEELFSQLQDAFDDNLKKSVLYPYQEIPELEDDSSEEATDGTDETSEDDNSDEDRLGVAYLYQGNGQAQYWYKYLDLQEEEHKDEILANQRVEIIKQLQDDDTDVEDVDDPFKEIDSLEDVDLDDLPDGIDQYWESGVVVEIGNVKIQGITVGDVLGQDAIEFYESEETDEVFTVVRGQEPSFRPVGQGTYHQTGDEEDNDETIDIPIFPELSEYKDLSQLIND</sequence>
<dbReference type="AlphaFoldDB" id="A0AAW4PVI8"/>
<reference evidence="2 3" key="1">
    <citation type="submission" date="2021-06" db="EMBL/GenBank/DDBJ databases">
        <title>Halomicroarcula sp. a new haloarchaeum isolated from saline soil.</title>
        <authorList>
            <person name="Duran-Viseras A."/>
            <person name="Sanchez-Porro C."/>
            <person name="Ventosa A."/>
        </authorList>
    </citation>
    <scope>NUCLEOTIDE SEQUENCE [LARGE SCALE GENOMIC DNA]</scope>
    <source>
        <strain evidence="2 3">F13</strain>
    </source>
</reference>
<evidence type="ECO:0000313" key="3">
    <source>
        <dbReference type="Proteomes" id="UP001430377"/>
    </source>
</evidence>
<keyword evidence="3" id="KW-1185">Reference proteome</keyword>
<evidence type="ECO:0000256" key="1">
    <source>
        <dbReference type="SAM" id="MobiDB-lite"/>
    </source>
</evidence>
<gene>
    <name evidence="2" type="ORF">EGH21_19360</name>
</gene>
<feature type="region of interest" description="Disordered" evidence="1">
    <location>
        <begin position="212"/>
        <end position="240"/>
    </location>
</feature>
<evidence type="ECO:0000313" key="2">
    <source>
        <dbReference type="EMBL" id="MBX0325187.1"/>
    </source>
</evidence>
<feature type="compositionally biased region" description="Acidic residues" evidence="1">
    <location>
        <begin position="214"/>
        <end position="238"/>
    </location>
</feature>
<proteinExistence type="predicted"/>
<name>A0AAW4PVI8_9EURY</name>
<organism evidence="2 3">
    <name type="scientific">Haloarcula rubra</name>
    <dbReference type="NCBI Taxonomy" id="2487747"/>
    <lineage>
        <taxon>Archaea</taxon>
        <taxon>Methanobacteriati</taxon>
        <taxon>Methanobacteriota</taxon>
        <taxon>Stenosarchaea group</taxon>
        <taxon>Halobacteria</taxon>
        <taxon>Halobacteriales</taxon>
        <taxon>Haloarculaceae</taxon>
        <taxon>Haloarcula</taxon>
    </lineage>
</organism>
<dbReference type="EMBL" id="RKLR01000011">
    <property type="protein sequence ID" value="MBX0325187.1"/>
    <property type="molecule type" value="Genomic_DNA"/>
</dbReference>
<dbReference type="RefSeq" id="WP_220620055.1">
    <property type="nucleotide sequence ID" value="NZ_RKLR01000011.1"/>
</dbReference>
<feature type="compositionally biased region" description="Acidic residues" evidence="1">
    <location>
        <begin position="99"/>
        <end position="121"/>
    </location>
</feature>
<dbReference type="Proteomes" id="UP001430377">
    <property type="component" value="Unassembled WGS sequence"/>
</dbReference>
<protein>
    <submittedName>
        <fullName evidence="2">Uncharacterized protein</fullName>
    </submittedName>
</protein>
<feature type="region of interest" description="Disordered" evidence="1">
    <location>
        <begin position="83"/>
        <end position="121"/>
    </location>
</feature>
<comment type="caution">
    <text evidence="2">The sequence shown here is derived from an EMBL/GenBank/DDBJ whole genome shotgun (WGS) entry which is preliminary data.</text>
</comment>
<accession>A0AAW4PVI8</accession>